<feature type="modified residue" description="N6-(pyridoxal phosphate)lysine" evidence="2 3">
    <location>
        <position position="37"/>
    </location>
</feature>
<keyword evidence="1 2" id="KW-0663">Pyridoxal phosphate</keyword>
<dbReference type="SUPFAM" id="SSF51419">
    <property type="entry name" value="PLP-binding barrel"/>
    <property type="match status" value="1"/>
</dbReference>
<evidence type="ECO:0000313" key="10">
    <source>
        <dbReference type="Proteomes" id="UP000484547"/>
    </source>
</evidence>
<dbReference type="Gene3D" id="3.20.20.10">
    <property type="entry name" value="Alanine racemase"/>
    <property type="match status" value="1"/>
</dbReference>
<dbReference type="Pfam" id="PF01168">
    <property type="entry name" value="Ala_racemase_N"/>
    <property type="match status" value="1"/>
</dbReference>
<dbReference type="InterPro" id="IPR029066">
    <property type="entry name" value="PLP-binding_barrel"/>
</dbReference>
<dbReference type="FunFam" id="3.20.20.10:FF:000018">
    <property type="entry name" value="Pyridoxal phosphate homeostasis protein"/>
    <property type="match status" value="1"/>
</dbReference>
<dbReference type="EMBL" id="WNBM01000001">
    <property type="protein sequence ID" value="MTT75092.1"/>
    <property type="molecule type" value="Genomic_DNA"/>
</dbReference>
<sequence length="232" mass="25987">MLKDNLHKVQTQIAEALSRRTETKLTGDKVTLVAVTKNHPVDVVLESLALGVTNIGENRVQEAKEKRTIVPDRGFWHLIGHLQTNKAKQAVTLFDLIESADSEHLLAALDKAAGQQHKQQDILLQLNIAREEQKTGFLIEDYLAILPQLDDYKNLCVRGLMVIAPLCGDIEETRPVFKEGYRCFCELRAQRPGIELLSMGMTHDFTVAVEEGANIVRVGTALFGKRDYSKNK</sequence>
<keyword evidence="9" id="KW-1185">Reference proteome</keyword>
<dbReference type="eggNOG" id="COG0325">
    <property type="taxonomic scope" value="Bacteria"/>
</dbReference>
<comment type="cofactor">
    <cofactor evidence="3">
        <name>pyridoxal 5'-phosphate</name>
        <dbReference type="ChEBI" id="CHEBI:597326"/>
    </cofactor>
</comment>
<protein>
    <recommendedName>
        <fullName evidence="2">Pyridoxal phosphate homeostasis protein</fullName>
        <shortName evidence="2">PLP homeostasis protein</shortName>
    </recommendedName>
</protein>
<reference evidence="6" key="1">
    <citation type="submission" date="2012-11" db="EMBL/GenBank/DDBJ databases">
        <title>Dependencies among metagenomic species, viruses, plasmids and units of genetic variation.</title>
        <authorList>
            <person name="Nielsen H.B."/>
            <person name="Almeida M."/>
            <person name="Juncker A.S."/>
            <person name="Rasmussen S."/>
            <person name="Li J."/>
            <person name="Sunagawa S."/>
            <person name="Plichta D."/>
            <person name="Gautier L."/>
            <person name="Le Chatelier E."/>
            <person name="Peletier E."/>
            <person name="Bonde I."/>
            <person name="Nielsen T."/>
            <person name="Manichanh C."/>
            <person name="Arumugam M."/>
            <person name="Batto J."/>
            <person name="Santos M.B.Q.D."/>
            <person name="Blom N."/>
            <person name="Borruel N."/>
            <person name="Burgdorf K.S."/>
            <person name="Boumezbeur F."/>
            <person name="Casellas F."/>
            <person name="Dore J."/>
            <person name="Guarner F."/>
            <person name="Hansen T."/>
            <person name="Hildebrand F."/>
            <person name="Kaas R.S."/>
            <person name="Kennedy S."/>
            <person name="Kristiansen K."/>
            <person name="Kultima J.R."/>
            <person name="Leonard P."/>
            <person name="Levenez F."/>
            <person name="Lund O."/>
            <person name="Moumen B."/>
            <person name="Le Paslier D."/>
            <person name="Pons N."/>
            <person name="Pedersen O."/>
            <person name="Prifti E."/>
            <person name="Qin J."/>
            <person name="Raes J."/>
            <person name="Tap J."/>
            <person name="Tims S."/>
            <person name="Ussery D.W."/>
            <person name="Yamada T."/>
            <person name="MetaHit consortium"/>
            <person name="Renault P."/>
            <person name="Sicheritz-Ponten T."/>
            <person name="Bork P."/>
            <person name="Wang J."/>
            <person name="Brunak S."/>
            <person name="Ehrlich S.D."/>
        </authorList>
    </citation>
    <scope>NUCLEOTIDE SEQUENCE [LARGE SCALE GENOMIC DNA]</scope>
</reference>
<dbReference type="HOGENOM" id="CLU_059988_1_0_9"/>
<comment type="function">
    <text evidence="2">Pyridoxal 5'-phosphate (PLP)-binding protein, which is involved in PLP homeostasis.</text>
</comment>
<evidence type="ECO:0000313" key="8">
    <source>
        <dbReference type="EMBL" id="MTU03223.1"/>
    </source>
</evidence>
<evidence type="ECO:0000259" key="5">
    <source>
        <dbReference type="Pfam" id="PF01168"/>
    </source>
</evidence>
<dbReference type="CDD" id="cd00635">
    <property type="entry name" value="PLPDE_III_YBL036c_like"/>
    <property type="match status" value="1"/>
</dbReference>
<proteinExistence type="inferred from homology"/>
<evidence type="ECO:0000256" key="2">
    <source>
        <dbReference type="HAMAP-Rule" id="MF_02087"/>
    </source>
</evidence>
<evidence type="ECO:0000256" key="3">
    <source>
        <dbReference type="PIRSR" id="PIRSR004848-1"/>
    </source>
</evidence>
<dbReference type="HAMAP" id="MF_02087">
    <property type="entry name" value="PLP_homeostasis"/>
    <property type="match status" value="1"/>
</dbReference>
<evidence type="ECO:0000313" key="7">
    <source>
        <dbReference type="EMBL" id="MTT75092.1"/>
    </source>
</evidence>
<dbReference type="NCBIfam" id="TIGR00044">
    <property type="entry name" value="YggS family pyridoxal phosphate-dependent enzyme"/>
    <property type="match status" value="1"/>
</dbReference>
<reference evidence="9 10" key="2">
    <citation type="journal article" date="2019" name="Nat. Med.">
        <title>A library of human gut bacterial isolates paired with longitudinal multiomics data enables mechanistic microbiome research.</title>
        <authorList>
            <person name="Poyet M."/>
            <person name="Groussin M."/>
            <person name="Gibbons S.M."/>
            <person name="Avila-Pacheco J."/>
            <person name="Jiang X."/>
            <person name="Kearney S.M."/>
            <person name="Perrotta A.R."/>
            <person name="Berdy B."/>
            <person name="Zhao S."/>
            <person name="Lieberman T.D."/>
            <person name="Swanson P.K."/>
            <person name="Smith M."/>
            <person name="Roesemann S."/>
            <person name="Alexander J.E."/>
            <person name="Rich S.A."/>
            <person name="Livny J."/>
            <person name="Vlamakis H."/>
            <person name="Clish C."/>
            <person name="Bullock K."/>
            <person name="Deik A."/>
            <person name="Scott J."/>
            <person name="Pierce K.A."/>
            <person name="Xavier R.J."/>
            <person name="Alm E.J."/>
        </authorList>
    </citation>
    <scope>NUCLEOTIDE SEQUENCE [LARGE SCALE GENOMIC DNA]</scope>
    <source>
        <strain evidence="7 10">BIOML-A13</strain>
        <strain evidence="8 9">BIOML-A3</strain>
    </source>
</reference>
<dbReference type="Proteomes" id="UP000443070">
    <property type="component" value="Unassembled WGS sequence"/>
</dbReference>
<dbReference type="GO" id="GO:0030170">
    <property type="term" value="F:pyridoxal phosphate binding"/>
    <property type="evidence" value="ECO:0007669"/>
    <property type="project" value="UniProtKB-UniRule"/>
</dbReference>
<name>R6I8K8_9FIRM</name>
<feature type="domain" description="Alanine racemase N-terminal" evidence="5">
    <location>
        <begin position="24"/>
        <end position="226"/>
    </location>
</feature>
<dbReference type="EMBL" id="CBDS010000044">
    <property type="protein sequence ID" value="CDB45645.1"/>
    <property type="molecule type" value="Genomic_DNA"/>
</dbReference>
<gene>
    <name evidence="6" type="ORF">BN533_00771</name>
    <name evidence="7" type="ORF">GMD11_02250</name>
    <name evidence="8" type="ORF">GMD18_02245</name>
</gene>
<evidence type="ECO:0000256" key="1">
    <source>
        <dbReference type="ARBA" id="ARBA00022898"/>
    </source>
</evidence>
<dbReference type="AlphaFoldDB" id="R6I8K8"/>
<evidence type="ECO:0000256" key="4">
    <source>
        <dbReference type="RuleBase" id="RU004514"/>
    </source>
</evidence>
<comment type="similarity">
    <text evidence="2 4">Belongs to the pyridoxal phosphate-binding protein YggS/PROSC family.</text>
</comment>
<dbReference type="EMBL" id="WNBW01000001">
    <property type="protein sequence ID" value="MTU03223.1"/>
    <property type="molecule type" value="Genomic_DNA"/>
</dbReference>
<dbReference type="OrthoDB" id="9804072at2"/>
<dbReference type="PANTHER" id="PTHR10146">
    <property type="entry name" value="PROLINE SYNTHETASE CO-TRANSCRIBED BACTERIAL HOMOLOG PROTEIN"/>
    <property type="match status" value="1"/>
</dbReference>
<dbReference type="STRING" id="1262914.BN533_00771"/>
<dbReference type="PIRSF" id="PIRSF004848">
    <property type="entry name" value="YBL036c_PLPDEIII"/>
    <property type="match status" value="1"/>
</dbReference>
<accession>R6I8K8</accession>
<dbReference type="InterPro" id="IPR001608">
    <property type="entry name" value="Ala_racemase_N"/>
</dbReference>
<dbReference type="InterPro" id="IPR011078">
    <property type="entry name" value="PyrdxlP_homeostasis"/>
</dbReference>
<comment type="caution">
    <text evidence="6">The sequence shown here is derived from an EMBL/GenBank/DDBJ whole genome shotgun (WGS) entry which is preliminary data.</text>
</comment>
<evidence type="ECO:0000313" key="6">
    <source>
        <dbReference type="EMBL" id="CDB45645.1"/>
    </source>
</evidence>
<dbReference type="Proteomes" id="UP000484547">
    <property type="component" value="Unassembled WGS sequence"/>
</dbReference>
<evidence type="ECO:0000313" key="9">
    <source>
        <dbReference type="Proteomes" id="UP000443070"/>
    </source>
</evidence>
<dbReference type="RefSeq" id="WP_021717674.1">
    <property type="nucleotide sequence ID" value="NZ_CAKVRS010000001.1"/>
</dbReference>
<accession>A0A6I3RT62</accession>
<organism evidence="6">
    <name type="scientific">Phascolarctobacterium faecium</name>
    <dbReference type="NCBI Taxonomy" id="33025"/>
    <lineage>
        <taxon>Bacteria</taxon>
        <taxon>Bacillati</taxon>
        <taxon>Bacillota</taxon>
        <taxon>Negativicutes</taxon>
        <taxon>Acidaminococcales</taxon>
        <taxon>Acidaminococcaceae</taxon>
        <taxon>Phascolarctobacterium</taxon>
    </lineage>
</organism>
<dbReference type="PANTHER" id="PTHR10146:SF14">
    <property type="entry name" value="PYRIDOXAL PHOSPHATE HOMEOSTASIS PROTEIN"/>
    <property type="match status" value="1"/>
</dbReference>